<protein>
    <submittedName>
        <fullName evidence="2">Pilus assembly protein PilY</fullName>
    </submittedName>
</protein>
<evidence type="ECO:0000313" key="3">
    <source>
        <dbReference type="Proteomes" id="UP000501094"/>
    </source>
</evidence>
<dbReference type="RefSeq" id="WP_168607182.1">
    <property type="nucleotide sequence ID" value="NZ_CP038852.1"/>
</dbReference>
<accession>A0A6H1Q3S1</accession>
<keyword evidence="3" id="KW-1185">Reference proteome</keyword>
<gene>
    <name evidence="2" type="ORF">E5R92_05960</name>
</gene>
<organism evidence="2 3">
    <name type="scientific">Candidatus Pelagibacter giovannonii</name>
    <dbReference type="NCBI Taxonomy" id="2563896"/>
    <lineage>
        <taxon>Bacteria</taxon>
        <taxon>Pseudomonadati</taxon>
        <taxon>Pseudomonadota</taxon>
        <taxon>Alphaproteobacteria</taxon>
        <taxon>Candidatus Pelagibacterales</taxon>
        <taxon>Candidatus Pelagibacteraceae</taxon>
        <taxon>Candidatus Pelagibacter</taxon>
    </lineage>
</organism>
<dbReference type="EMBL" id="CP038852">
    <property type="protein sequence ID" value="QIZ21326.1"/>
    <property type="molecule type" value="Genomic_DNA"/>
</dbReference>
<sequence length="1577" mass="170208">MKKLYKILGLLILILNFNQFTNAKPLPPGSGEGDVPANILILLDSSASMTARIGGGFPALTSAATDWNGNRVFTNASKQDGGLYMVNSSGERINFSGTKDNGDTYQRSVWWANNDTDRTCDNNINHRGKGTNYLVTENKMLHEVRYVTGVTVGGTDISDENLLFIGQYQPKNSRSSIIAVDEQYRCRLAMNIDGVNANGHKPLGFDISNNANGDIIVAAYGREGKNAYQQTCNLNDGKCGKVTARGKGRTTQYGRLYDGARFRLNSDSTVMYVSDENHVYGYQTRIVNGVPVIQSSSFEFRKCSGSAGATGTQVGDIQNFDISSSDDDVMYVAGRNNRVQRVEWTSNKVCTATVTAGTANPDSNRNETAGNLDAADIRITDSVNALNIVGGRIIFTHNGHVDELTENLFTSDRKDDAWQIAYGGTVQSRMDGAKSAIIAVLSDSSLTSGANFGFGHWNAGEKGYTRNKNPGGGAYCHKNSTSCEYYEGWSGVHPAGNSRVCSENSCLNVGISPEGANRAIQVVKNIGTSFGTDSEAFSQIAFDYFTGPNSPHDPNSDCQLNYVIVIGDGMMTGTGTASNRSQGRTADRLTTLRTDLGIKSLMVAYGPGIKDAGMEQFDQLAVVGSCDAAGGQDCEATIVAKTPLELQTTLAQKIRQILAERLAFTAPSITATIQQGGSLYQAQFAYEQHGEWQGTILRKTLNSDGTVDHGENSPGNWDAAKRVKLQSAGGTADPGNTDGRNIWTAIGNSDANYIGNWDNVNETNAPLLEPEMERLGYQINNYYTSSSTCTGNDTTTEERNGLLRFLAGQDFFDYNGDCDITQLRDHVLGDIYHSQLIEIGAPDGNLKFTDNNQEAYFRATNNYQSFKNSYASRRDVLYAGSNSGLLHAFSAQTGDEEWAFLPPLLIGKLPTIINSSLDGRVNGSNGGSNAIFGVDGSPVVHDVFMKGLTPEGNIEGAKSWHSILFVPFGRGGAGFSVLDVTNPIVRDGAGPLHMFTVYNDYINNIVYIADHEGNISEEEYSSGSANISSSIEAKKATSNFDELVADDGGADSTTFTNRDANAACQSNAEVSGNFATNGTTSCYIGRTLTFNDVILNTPNNQAIDPNMLNVTEMVGGEFLPVTFSDARMLNGELVITFNEDKIFNIGQSSNEERITNNIFVQTSCTAERGIDPTFDYSKLGETWSTPRIARLPSDIEGDSADPANDKYVAIMGGGMANNNLCAGSALFLIELDNIDEPGRIYGAEANGGPITIIDTSPEGVALGNDVIATPNGSDINNAIPTSPLVITPDTAFGIPWRGAMVYINDREGKITKINLTDSKVNDARLFDQTTLFRLNASSTNKRYTFFSMDAGVGVTTRDFWLFGGTGDFNQLGDKGQFMDNILYGVRDFDFPNFKHLNDVVVPSYNDESFTLIAHQGADKARSIEDADVCSDVTADTDGSECPKNSESAWVIHLDEQDDNNSHRKVSAPPTLFKGQVYFPIYEPAPGSNRCNIGNAYICVADDECGTNNSHNLVKGSEANGKNCTFVREGVLSELVIFGDKLFANVAGPSDNENTLYSILALAGEVLSNRGGWRDVGF</sequence>
<dbReference type="Proteomes" id="UP000501094">
    <property type="component" value="Chromosome"/>
</dbReference>
<keyword evidence="1" id="KW-0732">Signal</keyword>
<name>A0A6H1Q3S1_9PROT</name>
<evidence type="ECO:0000313" key="2">
    <source>
        <dbReference type="EMBL" id="QIZ21326.1"/>
    </source>
</evidence>
<proteinExistence type="predicted"/>
<feature type="chain" id="PRO_5026213280" evidence="1">
    <location>
        <begin position="24"/>
        <end position="1577"/>
    </location>
</feature>
<evidence type="ECO:0000256" key="1">
    <source>
        <dbReference type="SAM" id="SignalP"/>
    </source>
</evidence>
<feature type="signal peptide" evidence="1">
    <location>
        <begin position="1"/>
        <end position="23"/>
    </location>
</feature>
<reference evidence="2 3" key="1">
    <citation type="journal article" date="2020" name="Nat. Microbiol.">
        <title>Lysogenic host-virus interactions in SAR11 marine bacteria.</title>
        <authorList>
            <person name="Morris R.M."/>
            <person name="Cain K.R."/>
            <person name="Hvorecny K.L."/>
            <person name="Kollman J.M."/>
        </authorList>
    </citation>
    <scope>NUCLEOTIDE SEQUENCE [LARGE SCALE GENOMIC DNA]</scope>
    <source>
        <strain evidence="2 3">NP1</strain>
    </source>
</reference>
<dbReference type="KEGG" id="peg:E5R92_05960"/>